<dbReference type="EMBL" id="BAABUK010000017">
    <property type="protein sequence ID" value="GAA5813548.1"/>
    <property type="molecule type" value="Genomic_DNA"/>
</dbReference>
<accession>A0ABP9Z366</accession>
<comment type="caution">
    <text evidence="1">The sequence shown here is derived from an EMBL/GenBank/DDBJ whole genome shotgun (WGS) entry which is preliminary data.</text>
</comment>
<organism evidence="1 2">
    <name type="scientific">Mucor flavus</name>
    <dbReference type="NCBI Taxonomy" id="439312"/>
    <lineage>
        <taxon>Eukaryota</taxon>
        <taxon>Fungi</taxon>
        <taxon>Fungi incertae sedis</taxon>
        <taxon>Mucoromycota</taxon>
        <taxon>Mucoromycotina</taxon>
        <taxon>Mucoromycetes</taxon>
        <taxon>Mucorales</taxon>
        <taxon>Mucorineae</taxon>
        <taxon>Mucoraceae</taxon>
        <taxon>Mucor</taxon>
    </lineage>
</organism>
<gene>
    <name evidence="1" type="ORF">MFLAVUS_007027</name>
</gene>
<evidence type="ECO:0000313" key="1">
    <source>
        <dbReference type="EMBL" id="GAA5813548.1"/>
    </source>
</evidence>
<protein>
    <submittedName>
        <fullName evidence="1">Uncharacterized protein</fullName>
    </submittedName>
</protein>
<keyword evidence="2" id="KW-1185">Reference proteome</keyword>
<evidence type="ECO:0000313" key="2">
    <source>
        <dbReference type="Proteomes" id="UP001473302"/>
    </source>
</evidence>
<proteinExistence type="predicted"/>
<name>A0ABP9Z366_9FUNG</name>
<reference evidence="1 2" key="1">
    <citation type="submission" date="2024-04" db="EMBL/GenBank/DDBJ databases">
        <title>genome sequences of Mucor flavus KT1a and Helicostylum pulchrum KT1b strains isolated from the surface of a dry-aged beef.</title>
        <authorList>
            <person name="Toyotome T."/>
            <person name="Hosono M."/>
            <person name="Torimaru M."/>
            <person name="Fukuda K."/>
            <person name="Mikami N."/>
        </authorList>
    </citation>
    <scope>NUCLEOTIDE SEQUENCE [LARGE SCALE GENOMIC DNA]</scope>
    <source>
        <strain evidence="1 2">KT1a</strain>
    </source>
</reference>
<dbReference type="Proteomes" id="UP001473302">
    <property type="component" value="Unassembled WGS sequence"/>
</dbReference>
<sequence>MQIVMEDPSSVVDVVVDEDLDESIEIDRTNVLTDNEEAEMSYESEEEMEDENQYYDDYRQFVNMIQPFSASLNNATPVENEDALPGIQGIRQAIHSNSEDLEPLHDTGSSPYRNMASFLLHALFLGDEDLASERSIKKKNMYAMELLLELKEVLEQSVEYPVYEKRLKFILFVVVNSKRFSSMT</sequence>